<comment type="caution">
    <text evidence="5">The sequence shown here is derived from an EMBL/GenBank/DDBJ whole genome shotgun (WGS) entry which is preliminary data.</text>
</comment>
<dbReference type="PANTHER" id="PTHR48081">
    <property type="entry name" value="AB HYDROLASE SUPERFAMILY PROTEIN C4A8.06C"/>
    <property type="match status" value="1"/>
</dbReference>
<evidence type="ECO:0000256" key="2">
    <source>
        <dbReference type="ARBA" id="ARBA00022801"/>
    </source>
</evidence>
<keyword evidence="2 5" id="KW-0378">Hydrolase</keyword>
<evidence type="ECO:0000259" key="3">
    <source>
        <dbReference type="Pfam" id="PF01738"/>
    </source>
</evidence>
<reference evidence="5 6" key="1">
    <citation type="submission" date="2020-07" db="EMBL/GenBank/DDBJ databases">
        <authorList>
            <person name="Feng X."/>
        </authorList>
    </citation>
    <scope>NUCLEOTIDE SEQUENCE [LARGE SCALE GENOMIC DNA]</scope>
    <source>
        <strain evidence="5 6">JCM14086</strain>
    </source>
</reference>
<evidence type="ECO:0000313" key="5">
    <source>
        <dbReference type="EMBL" id="MBC2600781.1"/>
    </source>
</evidence>
<dbReference type="Proteomes" id="UP000525652">
    <property type="component" value="Unassembled WGS sequence"/>
</dbReference>
<organism evidence="5 6">
    <name type="scientific">Puniceicoccus vermicola</name>
    <dbReference type="NCBI Taxonomy" id="388746"/>
    <lineage>
        <taxon>Bacteria</taxon>
        <taxon>Pseudomonadati</taxon>
        <taxon>Verrucomicrobiota</taxon>
        <taxon>Opitutia</taxon>
        <taxon>Puniceicoccales</taxon>
        <taxon>Puniceicoccaceae</taxon>
        <taxon>Puniceicoccus</taxon>
    </lineage>
</organism>
<dbReference type="InterPro" id="IPR002925">
    <property type="entry name" value="Dienelactn_hydro"/>
</dbReference>
<evidence type="ECO:0000256" key="1">
    <source>
        <dbReference type="ARBA" id="ARBA00010515"/>
    </source>
</evidence>
<dbReference type="AlphaFoldDB" id="A0A7X1AVK1"/>
<feature type="domain" description="BD-FAE-like" evidence="4">
    <location>
        <begin position="46"/>
        <end position="188"/>
    </location>
</feature>
<dbReference type="Pfam" id="PF01738">
    <property type="entry name" value="DLH"/>
    <property type="match status" value="1"/>
</dbReference>
<dbReference type="GO" id="GO:0004806">
    <property type="term" value="F:triacylglycerol lipase activity"/>
    <property type="evidence" value="ECO:0007669"/>
    <property type="project" value="TreeGrafter"/>
</dbReference>
<dbReference type="EMBL" id="JACHVA010000036">
    <property type="protein sequence ID" value="MBC2600781.1"/>
    <property type="molecule type" value="Genomic_DNA"/>
</dbReference>
<dbReference type="Gene3D" id="3.40.50.1820">
    <property type="entry name" value="alpha/beta hydrolase"/>
    <property type="match status" value="1"/>
</dbReference>
<dbReference type="InterPro" id="IPR050300">
    <property type="entry name" value="GDXG_lipolytic_enzyme"/>
</dbReference>
<name>A0A7X1AVK1_9BACT</name>
<accession>A0A7X1AVK1</accession>
<proteinExistence type="inferred from homology"/>
<feature type="domain" description="Dienelactone hydrolase" evidence="3">
    <location>
        <begin position="209"/>
        <end position="258"/>
    </location>
</feature>
<protein>
    <submittedName>
        <fullName evidence="5">Alpha/beta hydrolase</fullName>
    </submittedName>
</protein>
<keyword evidence="6" id="KW-1185">Reference proteome</keyword>
<dbReference type="SUPFAM" id="SSF53474">
    <property type="entry name" value="alpha/beta-Hydrolases"/>
    <property type="match status" value="1"/>
</dbReference>
<dbReference type="InterPro" id="IPR049492">
    <property type="entry name" value="BD-FAE-like_dom"/>
</dbReference>
<comment type="similarity">
    <text evidence="1">Belongs to the 'GDXG' lipolytic enzyme family.</text>
</comment>
<dbReference type="RefSeq" id="WP_354586559.1">
    <property type="nucleotide sequence ID" value="NZ_JBEPNX010000001.1"/>
</dbReference>
<dbReference type="Pfam" id="PF20434">
    <property type="entry name" value="BD-FAE"/>
    <property type="match status" value="1"/>
</dbReference>
<gene>
    <name evidence="5" type="ORF">H5P30_03185</name>
</gene>
<sequence>MMKNPYPLYLLVACCVFLIGSNLFGEEVLRENIPYLRNGLPIQTLTVFRPENAETLLPAVVMYHGGSWKKGTPGQLAQLGNYLAERGIVLVSAGYRLVGKQTEDVGDCVKDAIVAYDWVCRNAESIGVDPDRIAVGGASAGGQLGLSVALLSDSAFEEIAGSERQAPLAYLGLNPVVDTNDPRFLKTFEEYGDDFNPVALLEGGAHLPPTFIAHGQKDAVVPLNTVERFAEIATDQGDEVEIMIFEGQSHGFFNPRKGREKMLNELYVAVFGFLSESFDSAGS</sequence>
<evidence type="ECO:0000313" key="6">
    <source>
        <dbReference type="Proteomes" id="UP000525652"/>
    </source>
</evidence>
<dbReference type="PANTHER" id="PTHR48081:SF30">
    <property type="entry name" value="ACETYL-HYDROLASE LIPR-RELATED"/>
    <property type="match status" value="1"/>
</dbReference>
<dbReference type="InterPro" id="IPR029058">
    <property type="entry name" value="AB_hydrolase_fold"/>
</dbReference>
<evidence type="ECO:0000259" key="4">
    <source>
        <dbReference type="Pfam" id="PF20434"/>
    </source>
</evidence>